<dbReference type="Gene3D" id="3.40.50.150">
    <property type="entry name" value="Vaccinia Virus protein VP39"/>
    <property type="match status" value="1"/>
</dbReference>
<proteinExistence type="inferred from homology"/>
<dbReference type="PANTHER" id="PTHR46098:SF1">
    <property type="entry name" value="TRNA (CYTOSINE(38)-C(5))-METHYLTRANSFERASE"/>
    <property type="match status" value="1"/>
</dbReference>
<dbReference type="KEGG" id="nsh:GXM_09942"/>
<dbReference type="SUPFAM" id="SSF53335">
    <property type="entry name" value="S-adenosyl-L-methionine-dependent methyltransferases"/>
    <property type="match status" value="1"/>
</dbReference>
<evidence type="ECO:0000256" key="5">
    <source>
        <dbReference type="ARBA" id="ARBA00022747"/>
    </source>
</evidence>
<gene>
    <name evidence="7" type="ORF">GXM_09942</name>
</gene>
<keyword evidence="3 6" id="KW-0808">Transferase</keyword>
<accession>A0A5P8WI25</accession>
<dbReference type="GO" id="GO:0003886">
    <property type="term" value="F:DNA (cytosine-5-)-methyltransferase activity"/>
    <property type="evidence" value="ECO:0007669"/>
    <property type="project" value="UniProtKB-EC"/>
</dbReference>
<dbReference type="RefSeq" id="WP_152592657.1">
    <property type="nucleotide sequence ID" value="NZ_CP045228.1"/>
</dbReference>
<keyword evidence="8" id="KW-1185">Reference proteome</keyword>
<protein>
    <recommendedName>
        <fullName evidence="1">DNA (cytosine-5-)-methyltransferase</fullName>
        <ecNumber evidence="1">2.1.1.37</ecNumber>
    </recommendedName>
</protein>
<dbReference type="PROSITE" id="PS51679">
    <property type="entry name" value="SAM_MT_C5"/>
    <property type="match status" value="1"/>
</dbReference>
<comment type="similarity">
    <text evidence="6">Belongs to the class I-like SAM-binding methyltransferase superfamily. C5-methyltransferase family.</text>
</comment>
<dbReference type="EMBL" id="CP045228">
    <property type="protein sequence ID" value="QFS52448.1"/>
    <property type="molecule type" value="Genomic_DNA"/>
</dbReference>
<dbReference type="Pfam" id="PF00145">
    <property type="entry name" value="DNA_methylase"/>
    <property type="match status" value="1"/>
</dbReference>
<dbReference type="EC" id="2.1.1.37" evidence="1"/>
<evidence type="ECO:0000256" key="2">
    <source>
        <dbReference type="ARBA" id="ARBA00022603"/>
    </source>
</evidence>
<dbReference type="REBASE" id="370452">
    <property type="entry name" value="M.NspNUC1ORF9942P"/>
</dbReference>
<evidence type="ECO:0000313" key="8">
    <source>
        <dbReference type="Proteomes" id="UP000326678"/>
    </source>
</evidence>
<organism evidence="7 8">
    <name type="scientific">Nostoc sphaeroides CCNUC1</name>
    <dbReference type="NCBI Taxonomy" id="2653204"/>
    <lineage>
        <taxon>Bacteria</taxon>
        <taxon>Bacillati</taxon>
        <taxon>Cyanobacteriota</taxon>
        <taxon>Cyanophyceae</taxon>
        <taxon>Nostocales</taxon>
        <taxon>Nostocaceae</taxon>
        <taxon>Nostoc</taxon>
    </lineage>
</organism>
<keyword evidence="5" id="KW-0680">Restriction system</keyword>
<dbReference type="PANTHER" id="PTHR46098">
    <property type="entry name" value="TRNA (CYTOSINE(38)-C(5))-METHYLTRANSFERASE"/>
    <property type="match status" value="1"/>
</dbReference>
<dbReference type="AlphaFoldDB" id="A0A5P8WI25"/>
<keyword evidence="2 6" id="KW-0489">Methyltransferase</keyword>
<dbReference type="GO" id="GO:0032259">
    <property type="term" value="P:methylation"/>
    <property type="evidence" value="ECO:0007669"/>
    <property type="project" value="UniProtKB-KW"/>
</dbReference>
<keyword evidence="4 6" id="KW-0949">S-adenosyl-L-methionine</keyword>
<dbReference type="InterPro" id="IPR029063">
    <property type="entry name" value="SAM-dependent_MTases_sf"/>
</dbReference>
<evidence type="ECO:0000313" key="7">
    <source>
        <dbReference type="EMBL" id="QFS52448.1"/>
    </source>
</evidence>
<dbReference type="InterPro" id="IPR050750">
    <property type="entry name" value="C5-MTase"/>
</dbReference>
<evidence type="ECO:0000256" key="1">
    <source>
        <dbReference type="ARBA" id="ARBA00011975"/>
    </source>
</evidence>
<dbReference type="InterPro" id="IPR001525">
    <property type="entry name" value="C5_MeTfrase"/>
</dbReference>
<evidence type="ECO:0000256" key="3">
    <source>
        <dbReference type="ARBA" id="ARBA00022679"/>
    </source>
</evidence>
<reference evidence="7 8" key="1">
    <citation type="submission" date="2019-10" db="EMBL/GenBank/DDBJ databases">
        <title>Genomic and transcriptomic insights into the perfect genentic adaptation of a filamentous nitrogen-fixing cyanobacterium to rice fields.</title>
        <authorList>
            <person name="Chen Z."/>
        </authorList>
    </citation>
    <scope>NUCLEOTIDE SEQUENCE [LARGE SCALE GENOMIC DNA]</scope>
    <source>
        <strain evidence="7">CCNUC1</strain>
    </source>
</reference>
<dbReference type="GO" id="GO:0009307">
    <property type="term" value="P:DNA restriction-modification system"/>
    <property type="evidence" value="ECO:0007669"/>
    <property type="project" value="UniProtKB-KW"/>
</dbReference>
<dbReference type="Proteomes" id="UP000326678">
    <property type="component" value="Chromosome pGXM01"/>
</dbReference>
<name>A0A5P8WI25_9NOSO</name>
<evidence type="ECO:0000256" key="4">
    <source>
        <dbReference type="ARBA" id="ARBA00022691"/>
    </source>
</evidence>
<dbReference type="PRINTS" id="PR00105">
    <property type="entry name" value="C5METTRFRASE"/>
</dbReference>
<sequence>MKSVLSLFSGIGGLCHHGISAAGLSHKFRVQQFVEISPYSQSQLRHEQPGIPIHADITNYRCHQGQFDILCGGFPCSGTSNAGDKKGLNDPRSGLWHEMFRIIHQCRPAIALIENPTGLLARGMATVLEDLSKIRYVCEWETIPAYCLGLPHERERVFIIAYADGLFYRQQPTSWADQIGNQITQVRFSHEDRSFEPGIREVASGIPVGVAKGIKGNYDARRAYGLSCSPRQAAIAWKRIDYLWGLKSSQEA</sequence>
<evidence type="ECO:0000256" key="6">
    <source>
        <dbReference type="PROSITE-ProRule" id="PRU01016"/>
    </source>
</evidence>
<feature type="active site" evidence="6">
    <location>
        <position position="76"/>
    </location>
</feature>